<feature type="compositionally biased region" description="Polar residues" evidence="6">
    <location>
        <begin position="1"/>
        <end position="18"/>
    </location>
</feature>
<dbReference type="PANTHER" id="PTHR15405">
    <property type="entry name" value="PROLINE-RICH NUCLEAR RECEPTOR COACTIVATOR"/>
    <property type="match status" value="1"/>
</dbReference>
<evidence type="ECO:0000256" key="4">
    <source>
        <dbReference type="ARBA" id="ARBA00023163"/>
    </source>
</evidence>
<evidence type="ECO:0000313" key="8">
    <source>
        <dbReference type="Proteomes" id="UP000001593"/>
    </source>
</evidence>
<evidence type="ECO:0000256" key="5">
    <source>
        <dbReference type="ARBA" id="ARBA00023242"/>
    </source>
</evidence>
<evidence type="ECO:0000256" key="3">
    <source>
        <dbReference type="ARBA" id="ARBA00023159"/>
    </source>
</evidence>
<evidence type="ECO:0000256" key="1">
    <source>
        <dbReference type="ARBA" id="ARBA00004123"/>
    </source>
</evidence>
<sequence>MTVGSFIQTSGVSPSTAKAKTYRKSAQGKGNRFRNDRTLRSKPMHGSRIQSFDSPSRESSHAIPIPRRRRSDEVRGSPETPYAGAKFSSPPPPSVLPKPPLHWIAGPSPYVERDVAAMMSQHLRTLLNVAS</sequence>
<dbReference type="GO" id="GO:0016071">
    <property type="term" value="P:mRNA metabolic process"/>
    <property type="evidence" value="ECO:0007669"/>
    <property type="project" value="UniProtKB-ARBA"/>
</dbReference>
<dbReference type="EMBL" id="DS469510">
    <property type="protein sequence ID" value="EDO49149.1"/>
    <property type="molecule type" value="Genomic_DNA"/>
</dbReference>
<evidence type="ECO:0000256" key="6">
    <source>
        <dbReference type="SAM" id="MobiDB-lite"/>
    </source>
</evidence>
<keyword evidence="3" id="KW-0010">Activator</keyword>
<feature type="compositionally biased region" description="Pro residues" evidence="6">
    <location>
        <begin position="89"/>
        <end position="100"/>
    </location>
</feature>
<dbReference type="Pfam" id="PF15365">
    <property type="entry name" value="PNRC"/>
    <property type="match status" value="1"/>
</dbReference>
<accession>A7RH30</accession>
<keyword evidence="4" id="KW-0804">Transcription</keyword>
<evidence type="ECO:0000313" key="7">
    <source>
        <dbReference type="EMBL" id="EDO49149.1"/>
    </source>
</evidence>
<keyword evidence="5" id="KW-0539">Nucleus</keyword>
<dbReference type="InterPro" id="IPR026780">
    <property type="entry name" value="PNRC1/2"/>
</dbReference>
<dbReference type="Proteomes" id="UP000001593">
    <property type="component" value="Unassembled WGS sequence"/>
</dbReference>
<gene>
    <name evidence="7" type="ORF">NEMVEDRAFT_v1g238212</name>
</gene>
<comment type="subcellular location">
    <subcellularLocation>
        <location evidence="1">Nucleus</location>
    </subcellularLocation>
</comment>
<name>A7RH30_NEMVE</name>
<organism evidence="7 8">
    <name type="scientific">Nematostella vectensis</name>
    <name type="common">Starlet sea anemone</name>
    <dbReference type="NCBI Taxonomy" id="45351"/>
    <lineage>
        <taxon>Eukaryota</taxon>
        <taxon>Metazoa</taxon>
        <taxon>Cnidaria</taxon>
        <taxon>Anthozoa</taxon>
        <taxon>Hexacorallia</taxon>
        <taxon>Actiniaria</taxon>
        <taxon>Edwardsiidae</taxon>
        <taxon>Nematostella</taxon>
    </lineage>
</organism>
<dbReference type="AlphaFoldDB" id="A7RH30"/>
<keyword evidence="8" id="KW-1185">Reference proteome</keyword>
<dbReference type="GO" id="GO:0005634">
    <property type="term" value="C:nucleus"/>
    <property type="evidence" value="ECO:0000318"/>
    <property type="project" value="GO_Central"/>
</dbReference>
<dbReference type="InParanoid" id="A7RH30"/>
<proteinExistence type="predicted"/>
<protein>
    <submittedName>
        <fullName evidence="7">Uncharacterized protein</fullName>
    </submittedName>
</protein>
<feature type="region of interest" description="Disordered" evidence="6">
    <location>
        <begin position="1"/>
        <end position="100"/>
    </location>
</feature>
<keyword evidence="2" id="KW-0805">Transcription regulation</keyword>
<reference evidence="7 8" key="1">
    <citation type="journal article" date="2007" name="Science">
        <title>Sea anemone genome reveals ancestral eumetazoan gene repertoire and genomic organization.</title>
        <authorList>
            <person name="Putnam N.H."/>
            <person name="Srivastava M."/>
            <person name="Hellsten U."/>
            <person name="Dirks B."/>
            <person name="Chapman J."/>
            <person name="Salamov A."/>
            <person name="Terry A."/>
            <person name="Shapiro H."/>
            <person name="Lindquist E."/>
            <person name="Kapitonov V.V."/>
            <person name="Jurka J."/>
            <person name="Genikhovich G."/>
            <person name="Grigoriev I.V."/>
            <person name="Lucas S.M."/>
            <person name="Steele R.E."/>
            <person name="Finnerty J.R."/>
            <person name="Technau U."/>
            <person name="Martindale M.Q."/>
            <person name="Rokhsar D.S."/>
        </authorList>
    </citation>
    <scope>NUCLEOTIDE SEQUENCE [LARGE SCALE GENOMIC DNA]</scope>
    <source>
        <strain evidence="8">CH2 X CH6</strain>
    </source>
</reference>
<evidence type="ECO:0000256" key="2">
    <source>
        <dbReference type="ARBA" id="ARBA00023015"/>
    </source>
</evidence>
<dbReference type="InterPro" id="IPR028322">
    <property type="entry name" value="PNRC-like_rgn"/>
</dbReference>
<dbReference type="HOGENOM" id="CLU_1930055_0_0_1"/>